<evidence type="ECO:0000313" key="5">
    <source>
        <dbReference type="Proteomes" id="UP000295176"/>
    </source>
</evidence>
<dbReference type="PROSITE" id="PS51186">
    <property type="entry name" value="GNAT"/>
    <property type="match status" value="1"/>
</dbReference>
<organism evidence="2 4">
    <name type="scientific">Halanaerobium saccharolyticum</name>
    <dbReference type="NCBI Taxonomy" id="43595"/>
    <lineage>
        <taxon>Bacteria</taxon>
        <taxon>Bacillati</taxon>
        <taxon>Bacillota</taxon>
        <taxon>Clostridia</taxon>
        <taxon>Halanaerobiales</taxon>
        <taxon>Halanaerobiaceae</taxon>
        <taxon>Halanaerobium</taxon>
    </lineage>
</organism>
<keyword evidence="2" id="KW-0808">Transferase</keyword>
<gene>
    <name evidence="3" type="ORF">C7957_1288</name>
    <name evidence="2" type="ORF">C8C76_11735</name>
</gene>
<sequence>MSNKLLLIEPSYEYKDKFLKAVKDYKNANENVHYNLYKPALENFKQFVNDLQDHAKGKNLPKGWRRYSTYWLITSKTQEIIGIIRIRNKPLKIYGHIGYDVPPSYRGNGYGTKLLKLSLEKAKQMNIKKLMVTCDEDNIGSIKIIEKNSGKFVDKVFDKEDQVYVNRYKINIE</sequence>
<evidence type="ECO:0000313" key="4">
    <source>
        <dbReference type="Proteomes" id="UP000244089"/>
    </source>
</evidence>
<dbReference type="SUPFAM" id="SSF55729">
    <property type="entry name" value="Acyl-CoA N-acyltransferases (Nat)"/>
    <property type="match status" value="1"/>
</dbReference>
<name>A0A2T5RIY9_9FIRM</name>
<dbReference type="GO" id="GO:0016747">
    <property type="term" value="F:acyltransferase activity, transferring groups other than amino-acyl groups"/>
    <property type="evidence" value="ECO:0007669"/>
    <property type="project" value="InterPro"/>
</dbReference>
<evidence type="ECO:0000313" key="2">
    <source>
        <dbReference type="EMBL" id="PTV98378.1"/>
    </source>
</evidence>
<dbReference type="PANTHER" id="PTHR39173">
    <property type="entry name" value="ACETYLTRANSFERASE"/>
    <property type="match status" value="1"/>
</dbReference>
<dbReference type="CDD" id="cd04301">
    <property type="entry name" value="NAT_SF"/>
    <property type="match status" value="1"/>
</dbReference>
<dbReference type="PANTHER" id="PTHR39173:SF1">
    <property type="entry name" value="ACETYLTRANSFERASE"/>
    <property type="match status" value="1"/>
</dbReference>
<evidence type="ECO:0000259" key="1">
    <source>
        <dbReference type="PROSITE" id="PS51186"/>
    </source>
</evidence>
<dbReference type="OrthoDB" id="9810615at2"/>
<dbReference type="AlphaFoldDB" id="A0A2T5RIY9"/>
<dbReference type="EMBL" id="QAXS01000017">
    <property type="protein sequence ID" value="PTV98378.1"/>
    <property type="molecule type" value="Genomic_DNA"/>
</dbReference>
<feature type="domain" description="N-acetyltransferase" evidence="1">
    <location>
        <begin position="32"/>
        <end position="173"/>
    </location>
</feature>
<dbReference type="Gene3D" id="3.40.630.30">
    <property type="match status" value="1"/>
</dbReference>
<dbReference type="RefSeq" id="WP_108140508.1">
    <property type="nucleotide sequence ID" value="NZ_QAXS01000017.1"/>
</dbReference>
<accession>A0A2T5RIY9</accession>
<protein>
    <submittedName>
        <fullName evidence="2">Putative acetyltransferase</fullName>
    </submittedName>
</protein>
<dbReference type="EMBL" id="SNXX01000028">
    <property type="protein sequence ID" value="TDP88919.1"/>
    <property type="molecule type" value="Genomic_DNA"/>
</dbReference>
<dbReference type="Proteomes" id="UP000244089">
    <property type="component" value="Unassembled WGS sequence"/>
</dbReference>
<dbReference type="InterPro" id="IPR016181">
    <property type="entry name" value="Acyl_CoA_acyltransferase"/>
</dbReference>
<comment type="caution">
    <text evidence="2">The sequence shown here is derived from an EMBL/GenBank/DDBJ whole genome shotgun (WGS) entry which is preliminary data.</text>
</comment>
<dbReference type="InterPro" id="IPR000182">
    <property type="entry name" value="GNAT_dom"/>
</dbReference>
<dbReference type="Proteomes" id="UP000295176">
    <property type="component" value="Unassembled WGS sequence"/>
</dbReference>
<evidence type="ECO:0000313" key="3">
    <source>
        <dbReference type="EMBL" id="TDP88919.1"/>
    </source>
</evidence>
<proteinExistence type="predicted"/>
<dbReference type="Pfam" id="PF00583">
    <property type="entry name" value="Acetyltransf_1"/>
    <property type="match status" value="1"/>
</dbReference>
<reference evidence="2 4" key="1">
    <citation type="submission" date="2018-04" db="EMBL/GenBank/DDBJ databases">
        <title>Subsurface microbial communities from deep shales in Ohio and West Virginia, USA.</title>
        <authorList>
            <person name="Wrighton K."/>
        </authorList>
    </citation>
    <scope>NUCLEOTIDE SEQUENCE [LARGE SCALE GENOMIC DNA]</scope>
    <source>
        <strain evidence="3 5">MSL 7</strain>
        <strain evidence="2 4">WC1</strain>
    </source>
</reference>